<dbReference type="EMBL" id="CM035406">
    <property type="protein sequence ID" value="KAH7447031.1"/>
    <property type="molecule type" value="Genomic_DNA"/>
</dbReference>
<dbReference type="Proteomes" id="UP000825935">
    <property type="component" value="Chromosome 1"/>
</dbReference>
<dbReference type="PANTHER" id="PTHR31194:SF192">
    <property type="entry name" value="OS02G0797100 PROTEIN"/>
    <property type="match status" value="1"/>
</dbReference>
<evidence type="ECO:0000313" key="7">
    <source>
        <dbReference type="EMBL" id="KAH7447031.1"/>
    </source>
</evidence>
<evidence type="ECO:0000313" key="8">
    <source>
        <dbReference type="Proteomes" id="UP000825935"/>
    </source>
</evidence>
<dbReference type="PANTHER" id="PTHR31194">
    <property type="entry name" value="SHN SHINE , DNA BINDING / TRANSCRIPTION FACTOR"/>
    <property type="match status" value="1"/>
</dbReference>
<dbReference type="InterPro" id="IPR036955">
    <property type="entry name" value="AP2/ERF_dom_sf"/>
</dbReference>
<dbReference type="InterPro" id="IPR050913">
    <property type="entry name" value="AP2/ERF_ERF"/>
</dbReference>
<dbReference type="AlphaFoldDB" id="A0A8T2VEZ9"/>
<organism evidence="7 8">
    <name type="scientific">Ceratopteris richardii</name>
    <name type="common">Triangle waterfern</name>
    <dbReference type="NCBI Taxonomy" id="49495"/>
    <lineage>
        <taxon>Eukaryota</taxon>
        <taxon>Viridiplantae</taxon>
        <taxon>Streptophyta</taxon>
        <taxon>Embryophyta</taxon>
        <taxon>Tracheophyta</taxon>
        <taxon>Polypodiopsida</taxon>
        <taxon>Polypodiidae</taxon>
        <taxon>Polypodiales</taxon>
        <taxon>Pteridineae</taxon>
        <taxon>Pteridaceae</taxon>
        <taxon>Parkerioideae</taxon>
        <taxon>Ceratopteris</taxon>
    </lineage>
</organism>
<dbReference type="GO" id="GO:0005634">
    <property type="term" value="C:nucleus"/>
    <property type="evidence" value="ECO:0007669"/>
    <property type="project" value="UniProtKB-SubCell"/>
</dbReference>
<evidence type="ECO:0000259" key="6">
    <source>
        <dbReference type="PROSITE" id="PS51032"/>
    </source>
</evidence>
<dbReference type="GO" id="GO:0003700">
    <property type="term" value="F:DNA-binding transcription factor activity"/>
    <property type="evidence" value="ECO:0007669"/>
    <property type="project" value="InterPro"/>
</dbReference>
<sequence length="418" mass="45596">MARPQRFRGVRQRHWGSWVSEIRHPLLKTRVWLGTFETAEDAARAYDEAARLMCGSKARTNFPLDPRSPPAKSLLSANLVAKLQRCYVSSLEQQQQQTAATCSAAGGMATSSLNTTIASSHAQVPYTMRCAPPATSEHSFTCLRLDAEKANLGVWHERRPKADSTQTEASWFLTLKLDDELSSHRVVPSPTTQITSDVSSLEHVLNSSLKPHSPQLCRDVGMPLVQQGLSAGYYQLEVATHDYDVRAAEVLEISQHGSNGGAVSSSPSVAAMDASVCPEQNAAAVQAIEEFLRAYVAQPTYVQAQQAVSPCCSAASSSTSCDHHFQCRNAAGIFSTGVHELSSALAGIENAHDLKLSENQNIYLDESFSVSDSTFQYYEQSLAIPKLDFPFLPGPFGSEHFYHDSAIHPSALGKWDLH</sequence>
<keyword evidence="8" id="KW-1185">Reference proteome</keyword>
<evidence type="ECO:0000256" key="5">
    <source>
        <dbReference type="ARBA" id="ARBA00023242"/>
    </source>
</evidence>
<protein>
    <recommendedName>
        <fullName evidence="6">AP2/ERF domain-containing protein</fullName>
    </recommendedName>
</protein>
<evidence type="ECO:0000256" key="4">
    <source>
        <dbReference type="ARBA" id="ARBA00023163"/>
    </source>
</evidence>
<dbReference type="SUPFAM" id="SSF54171">
    <property type="entry name" value="DNA-binding domain"/>
    <property type="match status" value="1"/>
</dbReference>
<accession>A0A8T2VEZ9</accession>
<name>A0A8T2VEZ9_CERRI</name>
<dbReference type="CDD" id="cd00018">
    <property type="entry name" value="AP2"/>
    <property type="match status" value="1"/>
</dbReference>
<dbReference type="GO" id="GO:0003677">
    <property type="term" value="F:DNA binding"/>
    <property type="evidence" value="ECO:0007669"/>
    <property type="project" value="UniProtKB-KW"/>
</dbReference>
<evidence type="ECO:0000256" key="3">
    <source>
        <dbReference type="ARBA" id="ARBA00023125"/>
    </source>
</evidence>
<dbReference type="SMART" id="SM00380">
    <property type="entry name" value="AP2"/>
    <property type="match status" value="1"/>
</dbReference>
<dbReference type="FunFam" id="3.30.730.10:FF:000001">
    <property type="entry name" value="Ethylene-responsive transcription factor 2"/>
    <property type="match status" value="1"/>
</dbReference>
<evidence type="ECO:0000256" key="2">
    <source>
        <dbReference type="ARBA" id="ARBA00023015"/>
    </source>
</evidence>
<dbReference type="PRINTS" id="PR00367">
    <property type="entry name" value="ETHRSPELEMNT"/>
</dbReference>
<gene>
    <name evidence="7" type="ORF">KP509_01G088400</name>
</gene>
<feature type="domain" description="AP2/ERF" evidence="6">
    <location>
        <begin position="6"/>
        <end position="63"/>
    </location>
</feature>
<comment type="caution">
    <text evidence="7">The sequence shown here is derived from an EMBL/GenBank/DDBJ whole genome shotgun (WGS) entry which is preliminary data.</text>
</comment>
<dbReference type="InterPro" id="IPR016177">
    <property type="entry name" value="DNA-bd_dom_sf"/>
</dbReference>
<keyword evidence="5" id="KW-0539">Nucleus</keyword>
<keyword evidence="3" id="KW-0238">DNA-binding</keyword>
<dbReference type="OrthoDB" id="1920676at2759"/>
<proteinExistence type="predicted"/>
<keyword evidence="2" id="KW-0805">Transcription regulation</keyword>
<keyword evidence="4" id="KW-0804">Transcription</keyword>
<dbReference type="Pfam" id="PF00847">
    <property type="entry name" value="AP2"/>
    <property type="match status" value="1"/>
</dbReference>
<evidence type="ECO:0000256" key="1">
    <source>
        <dbReference type="ARBA" id="ARBA00004123"/>
    </source>
</evidence>
<reference evidence="7" key="1">
    <citation type="submission" date="2021-08" db="EMBL/GenBank/DDBJ databases">
        <title>WGS assembly of Ceratopteris richardii.</title>
        <authorList>
            <person name="Marchant D.B."/>
            <person name="Chen G."/>
            <person name="Jenkins J."/>
            <person name="Shu S."/>
            <person name="Leebens-Mack J."/>
            <person name="Grimwood J."/>
            <person name="Schmutz J."/>
            <person name="Soltis P."/>
            <person name="Soltis D."/>
            <person name="Chen Z.-H."/>
        </authorList>
    </citation>
    <scope>NUCLEOTIDE SEQUENCE</scope>
    <source>
        <strain evidence="7">Whitten #5841</strain>
        <tissue evidence="7">Leaf</tissue>
    </source>
</reference>
<dbReference type="Gene3D" id="3.30.730.10">
    <property type="entry name" value="AP2/ERF domain"/>
    <property type="match status" value="1"/>
</dbReference>
<dbReference type="InterPro" id="IPR001471">
    <property type="entry name" value="AP2/ERF_dom"/>
</dbReference>
<dbReference type="PROSITE" id="PS51032">
    <property type="entry name" value="AP2_ERF"/>
    <property type="match status" value="1"/>
</dbReference>
<comment type="subcellular location">
    <subcellularLocation>
        <location evidence="1">Nucleus</location>
    </subcellularLocation>
</comment>